<feature type="domain" description="Pyrin" evidence="2">
    <location>
        <begin position="1"/>
        <end position="89"/>
    </location>
</feature>
<dbReference type="Proteomes" id="UP001314229">
    <property type="component" value="Unassembled WGS sequence"/>
</dbReference>
<dbReference type="AlphaFoldDB" id="A0AAV1NIF6"/>
<dbReference type="InterPro" id="IPR004020">
    <property type="entry name" value="DAPIN"/>
</dbReference>
<comment type="caution">
    <text evidence="3">The sequence shown here is derived from an EMBL/GenBank/DDBJ whole genome shotgun (WGS) entry which is preliminary data.</text>
</comment>
<protein>
    <submittedName>
        <fullName evidence="3">Uncharacterized protein LOC121906049</fullName>
    </submittedName>
</protein>
<sequence length="331" mass="38262">MVCTIKLVISEILEDFSSADMDKFRFCLQDRREEPRIRRGSLEGKDLYALTNVMVSTFTERGALKVTLEILRQMNCNEQADTLESKTKACMDKGDPTFPKTSDGKLETKASQEAVIYVASQQQAVKEPKEVEAEAKAQISSEGGDLNNKRLVLSRYKIQFGKYKGQTFKWLLENDVGYTAYIVVGHQEDRKHTARQDSMMANKDSFTCYANAYREIQKEVRFHRADKKAKEMSLQSGQRGKALVGFGMYGQETLQSLYRSEDKDKISYVNFLRNKSDYEPGSRMETAIKYILRCDQQRARRTRARRQPNSVSRPTQRNQRTSWRRTSNMPR</sequence>
<gene>
    <name evidence="3" type="ORF">FSCOSCO3_A004598</name>
</gene>
<evidence type="ECO:0000256" key="1">
    <source>
        <dbReference type="SAM" id="MobiDB-lite"/>
    </source>
</evidence>
<feature type="compositionally biased region" description="Polar residues" evidence="1">
    <location>
        <begin position="308"/>
        <end position="331"/>
    </location>
</feature>
<evidence type="ECO:0000313" key="4">
    <source>
        <dbReference type="Proteomes" id="UP001314229"/>
    </source>
</evidence>
<evidence type="ECO:0000313" key="3">
    <source>
        <dbReference type="EMBL" id="CAK6958903.1"/>
    </source>
</evidence>
<dbReference type="SUPFAM" id="SSF47986">
    <property type="entry name" value="DEATH domain"/>
    <property type="match status" value="1"/>
</dbReference>
<dbReference type="EMBL" id="CAWUFR010000037">
    <property type="protein sequence ID" value="CAK6958903.1"/>
    <property type="molecule type" value="Genomic_DNA"/>
</dbReference>
<reference evidence="3 4" key="1">
    <citation type="submission" date="2024-01" db="EMBL/GenBank/DDBJ databases">
        <authorList>
            <person name="Alioto T."/>
            <person name="Alioto T."/>
            <person name="Gomez Garrido J."/>
        </authorList>
    </citation>
    <scope>NUCLEOTIDE SEQUENCE [LARGE SCALE GENOMIC DNA]</scope>
</reference>
<dbReference type="Pfam" id="PF02758">
    <property type="entry name" value="PYRIN"/>
    <property type="match status" value="1"/>
</dbReference>
<feature type="region of interest" description="Disordered" evidence="1">
    <location>
        <begin position="298"/>
        <end position="331"/>
    </location>
</feature>
<dbReference type="Gene3D" id="1.10.533.10">
    <property type="entry name" value="Death Domain, Fas"/>
    <property type="match status" value="1"/>
</dbReference>
<dbReference type="SMART" id="SM01289">
    <property type="entry name" value="PYRIN"/>
    <property type="match status" value="1"/>
</dbReference>
<proteinExistence type="predicted"/>
<keyword evidence="4" id="KW-1185">Reference proteome</keyword>
<dbReference type="InterPro" id="IPR011029">
    <property type="entry name" value="DEATH-like_dom_sf"/>
</dbReference>
<name>A0AAV1NIF6_SCOSC</name>
<organism evidence="3 4">
    <name type="scientific">Scomber scombrus</name>
    <name type="common">Atlantic mackerel</name>
    <name type="synonym">Scomber vernalis</name>
    <dbReference type="NCBI Taxonomy" id="13677"/>
    <lineage>
        <taxon>Eukaryota</taxon>
        <taxon>Metazoa</taxon>
        <taxon>Chordata</taxon>
        <taxon>Craniata</taxon>
        <taxon>Vertebrata</taxon>
        <taxon>Euteleostomi</taxon>
        <taxon>Actinopterygii</taxon>
        <taxon>Neopterygii</taxon>
        <taxon>Teleostei</taxon>
        <taxon>Neoteleostei</taxon>
        <taxon>Acanthomorphata</taxon>
        <taxon>Pelagiaria</taxon>
        <taxon>Scombriformes</taxon>
        <taxon>Scombridae</taxon>
        <taxon>Scomber</taxon>
    </lineage>
</organism>
<accession>A0AAV1NIF6</accession>
<dbReference type="PROSITE" id="PS50824">
    <property type="entry name" value="DAPIN"/>
    <property type="match status" value="1"/>
</dbReference>
<evidence type="ECO:0000259" key="2">
    <source>
        <dbReference type="PROSITE" id="PS50824"/>
    </source>
</evidence>